<keyword evidence="2" id="KW-1185">Reference proteome</keyword>
<sequence length="163" mass="17606">MAAEHAPTTMKNLEQAAKYDMSIDNTVTTTTGEPQAATRSTKTAPKQSTSTQQPPTGFGHLSPPTKFATSHNDEDESDRTVSPSARRKHQALGMLRSMPHNTTDHRQTGPLSPLLRRRIGVPSTRDNVCGICAGALIPSNRTCRSQWSILLRGRPMGQCGGGQ</sequence>
<proteinExistence type="predicted"/>
<gene>
    <name evidence="1" type="ORF">CTRU02_215582</name>
</gene>
<comment type="caution">
    <text evidence="1">The sequence shown here is derived from an EMBL/GenBank/DDBJ whole genome shotgun (WGS) entry which is preliminary data.</text>
</comment>
<dbReference type="Proteomes" id="UP000805649">
    <property type="component" value="Unassembled WGS sequence"/>
</dbReference>
<protein>
    <submittedName>
        <fullName evidence="1">Uncharacterized protein</fullName>
    </submittedName>
</protein>
<reference evidence="1 2" key="1">
    <citation type="journal article" date="2020" name="Phytopathology">
        <title>Genome Sequence Resources of Colletotrichum truncatum, C. plurivorum, C. musicola, and C. sojae: Four Species Pathogenic to Soybean (Glycine max).</title>
        <authorList>
            <person name="Rogerio F."/>
            <person name="Boufleur T.R."/>
            <person name="Ciampi-Guillardi M."/>
            <person name="Sukno S.A."/>
            <person name="Thon M.R."/>
            <person name="Massola Junior N.S."/>
            <person name="Baroncelli R."/>
        </authorList>
    </citation>
    <scope>NUCLEOTIDE SEQUENCE [LARGE SCALE GENOMIC DNA]</scope>
    <source>
        <strain evidence="1 2">CMES1059</strain>
    </source>
</reference>
<dbReference type="EMBL" id="VUJX02000017">
    <property type="protein sequence ID" value="KAL0929416.1"/>
    <property type="molecule type" value="Genomic_DNA"/>
</dbReference>
<organism evidence="1 2">
    <name type="scientific">Colletotrichum truncatum</name>
    <name type="common">Anthracnose fungus</name>
    <name type="synonym">Colletotrichum capsici</name>
    <dbReference type="NCBI Taxonomy" id="5467"/>
    <lineage>
        <taxon>Eukaryota</taxon>
        <taxon>Fungi</taxon>
        <taxon>Dikarya</taxon>
        <taxon>Ascomycota</taxon>
        <taxon>Pezizomycotina</taxon>
        <taxon>Sordariomycetes</taxon>
        <taxon>Hypocreomycetidae</taxon>
        <taxon>Glomerellales</taxon>
        <taxon>Glomerellaceae</taxon>
        <taxon>Colletotrichum</taxon>
        <taxon>Colletotrichum truncatum species complex</taxon>
    </lineage>
</organism>
<name>A0ACC3YC97_COLTU</name>
<evidence type="ECO:0000313" key="1">
    <source>
        <dbReference type="EMBL" id="KAL0929416.1"/>
    </source>
</evidence>
<evidence type="ECO:0000313" key="2">
    <source>
        <dbReference type="Proteomes" id="UP000805649"/>
    </source>
</evidence>
<accession>A0ACC3YC97</accession>